<accession>A0A5C5XNA8</accession>
<dbReference type="EMBL" id="SJPK01000010">
    <property type="protein sequence ID" value="TWT64676.1"/>
    <property type="molecule type" value="Genomic_DNA"/>
</dbReference>
<dbReference type="OrthoDB" id="240750at2"/>
<proteinExistence type="predicted"/>
<name>A0A5C5XNA8_9BACT</name>
<evidence type="ECO:0000313" key="2">
    <source>
        <dbReference type="Proteomes" id="UP000318053"/>
    </source>
</evidence>
<keyword evidence="2" id="KW-1185">Reference proteome</keyword>
<dbReference type="AlphaFoldDB" id="A0A5C5XNA8"/>
<organism evidence="1 2">
    <name type="scientific">Allorhodopirellula solitaria</name>
    <dbReference type="NCBI Taxonomy" id="2527987"/>
    <lineage>
        <taxon>Bacteria</taxon>
        <taxon>Pseudomonadati</taxon>
        <taxon>Planctomycetota</taxon>
        <taxon>Planctomycetia</taxon>
        <taxon>Pirellulales</taxon>
        <taxon>Pirellulaceae</taxon>
        <taxon>Allorhodopirellula</taxon>
    </lineage>
</organism>
<gene>
    <name evidence="1" type="ORF">CA85_38090</name>
</gene>
<comment type="caution">
    <text evidence="1">The sequence shown here is derived from an EMBL/GenBank/DDBJ whole genome shotgun (WGS) entry which is preliminary data.</text>
</comment>
<dbReference type="Proteomes" id="UP000318053">
    <property type="component" value="Unassembled WGS sequence"/>
</dbReference>
<evidence type="ECO:0000313" key="1">
    <source>
        <dbReference type="EMBL" id="TWT64676.1"/>
    </source>
</evidence>
<sequence length="201" mass="22582">MLKNSLIGVWDALKYDAFIWSHGLRQADKIATDMTGPEKLALYRLVRETKPKVIVEVGSYLGASSSFMARAARTAVPACQLHCVDTWLNDAMPEGNRDTFAEFSRNTQSYRSNIRAIRQRSDEAAKDFDLPIDMLFIDGDHEYDGVKLDWDSWSPHLSDRATVVMHDVGWAAGVQRVVDESIQPIASDVGRLPNLFWAHVG</sequence>
<dbReference type="Gene3D" id="3.40.50.150">
    <property type="entry name" value="Vaccinia Virus protein VP39"/>
    <property type="match status" value="1"/>
</dbReference>
<protein>
    <recommendedName>
        <fullName evidence="3">Cephalosporin hydroxylase</fullName>
    </recommendedName>
</protein>
<reference evidence="1 2" key="1">
    <citation type="submission" date="2019-02" db="EMBL/GenBank/DDBJ databases">
        <title>Deep-cultivation of Planctomycetes and their phenomic and genomic characterization uncovers novel biology.</title>
        <authorList>
            <person name="Wiegand S."/>
            <person name="Jogler M."/>
            <person name="Boedeker C."/>
            <person name="Pinto D."/>
            <person name="Vollmers J."/>
            <person name="Rivas-Marin E."/>
            <person name="Kohn T."/>
            <person name="Peeters S.H."/>
            <person name="Heuer A."/>
            <person name="Rast P."/>
            <person name="Oberbeckmann S."/>
            <person name="Bunk B."/>
            <person name="Jeske O."/>
            <person name="Meyerdierks A."/>
            <person name="Storesund J.E."/>
            <person name="Kallscheuer N."/>
            <person name="Luecker S."/>
            <person name="Lage O.M."/>
            <person name="Pohl T."/>
            <person name="Merkel B.J."/>
            <person name="Hornburger P."/>
            <person name="Mueller R.-W."/>
            <person name="Bruemmer F."/>
            <person name="Labrenz M."/>
            <person name="Spormann A.M."/>
            <person name="Op Den Camp H."/>
            <person name="Overmann J."/>
            <person name="Amann R."/>
            <person name="Jetten M.S.M."/>
            <person name="Mascher T."/>
            <person name="Medema M.H."/>
            <person name="Devos D.P."/>
            <person name="Kaster A.-K."/>
            <person name="Ovreas L."/>
            <person name="Rohde M."/>
            <person name="Galperin M.Y."/>
            <person name="Jogler C."/>
        </authorList>
    </citation>
    <scope>NUCLEOTIDE SEQUENCE [LARGE SCALE GENOMIC DNA]</scope>
    <source>
        <strain evidence="1 2">CA85</strain>
    </source>
</reference>
<evidence type="ECO:0008006" key="3">
    <source>
        <dbReference type="Google" id="ProtNLM"/>
    </source>
</evidence>
<dbReference type="Pfam" id="PF13578">
    <property type="entry name" value="Methyltransf_24"/>
    <property type="match status" value="1"/>
</dbReference>
<dbReference type="RefSeq" id="WP_146392702.1">
    <property type="nucleotide sequence ID" value="NZ_SJPK01000010.1"/>
</dbReference>
<dbReference type="SUPFAM" id="SSF53335">
    <property type="entry name" value="S-adenosyl-L-methionine-dependent methyltransferases"/>
    <property type="match status" value="1"/>
</dbReference>
<dbReference type="InterPro" id="IPR029063">
    <property type="entry name" value="SAM-dependent_MTases_sf"/>
</dbReference>